<proteinExistence type="predicted"/>
<reference evidence="1" key="1">
    <citation type="journal article" date="2014" name="Int. J. Syst. Evol. Microbiol.">
        <title>Complete genome sequence of Corynebacterium casei LMG S-19264T (=DSM 44701T), isolated from a smear-ripened cheese.</title>
        <authorList>
            <consortium name="US DOE Joint Genome Institute (JGI-PGF)"/>
            <person name="Walter F."/>
            <person name="Albersmeier A."/>
            <person name="Kalinowski J."/>
            <person name="Ruckert C."/>
        </authorList>
    </citation>
    <scope>NUCLEOTIDE SEQUENCE</scope>
    <source>
        <strain evidence="1">CGMCC 1.12777</strain>
    </source>
</reference>
<dbReference type="RefSeq" id="WP_188497651.1">
    <property type="nucleotide sequence ID" value="NZ_BMFV01000018.1"/>
</dbReference>
<dbReference type="Pfam" id="PF07410">
    <property type="entry name" value="Phage_Gp111"/>
    <property type="match status" value="1"/>
</dbReference>
<dbReference type="EMBL" id="BMFV01000018">
    <property type="protein sequence ID" value="GGH83484.1"/>
    <property type="molecule type" value="Genomic_DNA"/>
</dbReference>
<evidence type="ECO:0000313" key="1">
    <source>
        <dbReference type="EMBL" id="GGH83484.1"/>
    </source>
</evidence>
<accession>A0A8J2ZWD4</accession>
<protein>
    <recommendedName>
        <fullName evidence="3">Phage protein</fullName>
    </recommendedName>
</protein>
<reference evidence="1" key="2">
    <citation type="submission" date="2020-09" db="EMBL/GenBank/DDBJ databases">
        <authorList>
            <person name="Sun Q."/>
            <person name="Zhou Y."/>
        </authorList>
    </citation>
    <scope>NUCLEOTIDE SEQUENCE</scope>
    <source>
        <strain evidence="1">CGMCC 1.12777</strain>
    </source>
</reference>
<sequence length="111" mass="12700">MKKLLMQNAWRYAKIGAKKYGGKAVEYFAEALKLSWKNYKALLAKKGGKIVAIQDWFLKKEFGHPSAVTQIQQSVYTVKKETAKAYFIEAYARECGVDIVNEFWVPKSVCI</sequence>
<keyword evidence="2" id="KW-1185">Reference proteome</keyword>
<evidence type="ECO:0008006" key="3">
    <source>
        <dbReference type="Google" id="ProtNLM"/>
    </source>
</evidence>
<gene>
    <name evidence="1" type="ORF">GCM10007096_24420</name>
</gene>
<dbReference type="Proteomes" id="UP000656813">
    <property type="component" value="Unassembled WGS sequence"/>
</dbReference>
<dbReference type="InterPro" id="IPR010878">
    <property type="entry name" value="Gp111"/>
</dbReference>
<organism evidence="1 2">
    <name type="scientific">Pullulanibacillus pueri</name>
    <dbReference type="NCBI Taxonomy" id="1437324"/>
    <lineage>
        <taxon>Bacteria</taxon>
        <taxon>Bacillati</taxon>
        <taxon>Bacillota</taxon>
        <taxon>Bacilli</taxon>
        <taxon>Bacillales</taxon>
        <taxon>Sporolactobacillaceae</taxon>
        <taxon>Pullulanibacillus</taxon>
    </lineage>
</organism>
<evidence type="ECO:0000313" key="2">
    <source>
        <dbReference type="Proteomes" id="UP000656813"/>
    </source>
</evidence>
<name>A0A8J2ZWD4_9BACL</name>
<dbReference type="AlphaFoldDB" id="A0A8J2ZWD4"/>
<comment type="caution">
    <text evidence="1">The sequence shown here is derived from an EMBL/GenBank/DDBJ whole genome shotgun (WGS) entry which is preliminary data.</text>
</comment>